<reference evidence="1 2" key="1">
    <citation type="journal article" date="2019" name="Sci. Rep.">
        <title>Orb-weaving spider Araneus ventricosus genome elucidates the spidroin gene catalogue.</title>
        <authorList>
            <person name="Kono N."/>
            <person name="Nakamura H."/>
            <person name="Ohtoshi R."/>
            <person name="Moran D.A.P."/>
            <person name="Shinohara A."/>
            <person name="Yoshida Y."/>
            <person name="Fujiwara M."/>
            <person name="Mori M."/>
            <person name="Tomita M."/>
            <person name="Arakawa K."/>
        </authorList>
    </citation>
    <scope>NUCLEOTIDE SEQUENCE [LARGE SCALE GENOMIC DNA]</scope>
</reference>
<evidence type="ECO:0000313" key="2">
    <source>
        <dbReference type="Proteomes" id="UP000499080"/>
    </source>
</evidence>
<dbReference type="InterPro" id="IPR012337">
    <property type="entry name" value="RNaseH-like_sf"/>
</dbReference>
<dbReference type="SUPFAM" id="SSF53098">
    <property type="entry name" value="Ribonuclease H-like"/>
    <property type="match status" value="1"/>
</dbReference>
<dbReference type="Gene3D" id="3.30.420.10">
    <property type="entry name" value="Ribonuclease H-like superfamily/Ribonuclease H"/>
    <property type="match status" value="1"/>
</dbReference>
<protein>
    <recommendedName>
        <fullName evidence="3">Integrase catalytic domain-containing protein</fullName>
    </recommendedName>
</protein>
<dbReference type="EMBL" id="BGPR01000382">
    <property type="protein sequence ID" value="GBM17055.1"/>
    <property type="molecule type" value="Genomic_DNA"/>
</dbReference>
<name>A0A4Y2DN20_ARAVE</name>
<dbReference type="GO" id="GO:0003676">
    <property type="term" value="F:nucleic acid binding"/>
    <property type="evidence" value="ECO:0007669"/>
    <property type="project" value="InterPro"/>
</dbReference>
<dbReference type="PANTHER" id="PTHR47331:SF2">
    <property type="match status" value="1"/>
</dbReference>
<dbReference type="Proteomes" id="UP000499080">
    <property type="component" value="Unassembled WGS sequence"/>
</dbReference>
<dbReference type="InterPro" id="IPR036397">
    <property type="entry name" value="RNaseH_sf"/>
</dbReference>
<dbReference type="PANTHER" id="PTHR47331">
    <property type="entry name" value="PHD-TYPE DOMAIN-CONTAINING PROTEIN"/>
    <property type="match status" value="1"/>
</dbReference>
<dbReference type="AlphaFoldDB" id="A0A4Y2DN20"/>
<keyword evidence="2" id="KW-1185">Reference proteome</keyword>
<accession>A0A4Y2DN20</accession>
<organism evidence="1 2">
    <name type="scientific">Araneus ventricosus</name>
    <name type="common">Orbweaver spider</name>
    <name type="synonym">Epeira ventricosa</name>
    <dbReference type="NCBI Taxonomy" id="182803"/>
    <lineage>
        <taxon>Eukaryota</taxon>
        <taxon>Metazoa</taxon>
        <taxon>Ecdysozoa</taxon>
        <taxon>Arthropoda</taxon>
        <taxon>Chelicerata</taxon>
        <taxon>Arachnida</taxon>
        <taxon>Araneae</taxon>
        <taxon>Araneomorphae</taxon>
        <taxon>Entelegynae</taxon>
        <taxon>Araneoidea</taxon>
        <taxon>Araneidae</taxon>
        <taxon>Araneus</taxon>
    </lineage>
</organism>
<evidence type="ECO:0008006" key="3">
    <source>
        <dbReference type="Google" id="ProtNLM"/>
    </source>
</evidence>
<sequence>MGRLLTGKRKLLSSDFVAVETHLGCTLMGKIPQINTERVNLAAVTVTSLFVKEAEISDIWRVDLTGVDAAGPLFLRGNQKAWVLLFTCAVYGAVHLELISSLSHEAFLMGFRRFVARRGRCSTIYGDNGTNFVDADICSMVQIGIKLLNMVLSTHSIGYLTLPPETAWWGRW</sequence>
<gene>
    <name evidence="1" type="ORF">AVEN_133321_1</name>
</gene>
<proteinExistence type="predicted"/>
<comment type="caution">
    <text evidence="1">The sequence shown here is derived from an EMBL/GenBank/DDBJ whole genome shotgun (WGS) entry which is preliminary data.</text>
</comment>
<evidence type="ECO:0000313" key="1">
    <source>
        <dbReference type="EMBL" id="GBM17055.1"/>
    </source>
</evidence>